<keyword evidence="1" id="KW-0472">Membrane</keyword>
<protein>
    <submittedName>
        <fullName evidence="2">Uncharacterized protein</fullName>
    </submittedName>
</protein>
<proteinExistence type="predicted"/>
<evidence type="ECO:0000313" key="3">
    <source>
        <dbReference type="Proteomes" id="UP001151287"/>
    </source>
</evidence>
<keyword evidence="1" id="KW-0812">Transmembrane</keyword>
<dbReference type="InterPro" id="IPR006740">
    <property type="entry name" value="DUF604"/>
</dbReference>
<sequence length="506" mass="57275">MIYKNENNQSGNQMKTMQFHGTEKTLKSKVLYSLQSIKSLLVFTFCFCCFFSIYSPLLPVPGKIALSQQSSIRIPASPTTIPTNLSHIVFGISGLAYTWDRQLHFNELWWRPGEMRGYVWLDKEPAADSTWPETGPLFRVSTSNSSHLGNGRHASAARIARIVVDSYQAVLTDPNAAEVRWFVVGDDDTVFFPENLLAVLCKYDHGQMYYVGSMSESVEQDLEFSYNMAFHGAGFAISYSAAMELARIFDGCLDRYSHHYSSDHLIQSCLSELGVPLTQEPGFHQIDLHEDAHGILAVHPVVPLVSLHNLNYIKPISPHYKTQHEAVKSLVDVSWLDPGRTLQQCICYERGSGFIWSVSVSWGYSVQLYPWAVAPKDLVKALATFRSWRTRSLGPFTLDTRLVNIDWPCDLPLLFFLDHAARDGVNWNWTTTEYSRDLKQENGCKSPSFSEAFKVKAVRVKAPQMAPSEWKRAPRRQCCKTVRIEGGEILLVQINQCKPRQSSLSQ</sequence>
<accession>A0A9Q0HRT1</accession>
<dbReference type="PANTHER" id="PTHR10811">
    <property type="entry name" value="FRINGE-RELATED"/>
    <property type="match status" value="1"/>
</dbReference>
<dbReference type="OrthoDB" id="597194at2759"/>
<comment type="caution">
    <text evidence="2">The sequence shown here is derived from an EMBL/GenBank/DDBJ whole genome shotgun (WGS) entry which is preliminary data.</text>
</comment>
<dbReference type="AlphaFoldDB" id="A0A9Q0HRT1"/>
<dbReference type="Pfam" id="PF04646">
    <property type="entry name" value="DUF604"/>
    <property type="match status" value="1"/>
</dbReference>
<gene>
    <name evidence="2" type="ORF">LUZ63_004586</name>
</gene>
<keyword evidence="3" id="KW-1185">Reference proteome</keyword>
<feature type="transmembrane region" description="Helical" evidence="1">
    <location>
        <begin position="37"/>
        <end position="57"/>
    </location>
</feature>
<evidence type="ECO:0000313" key="2">
    <source>
        <dbReference type="EMBL" id="KAJ1696074.1"/>
    </source>
</evidence>
<dbReference type="EMBL" id="JAMQYH010000002">
    <property type="protein sequence ID" value="KAJ1696074.1"/>
    <property type="molecule type" value="Genomic_DNA"/>
</dbReference>
<keyword evidence="1" id="KW-1133">Transmembrane helix</keyword>
<name>A0A9Q0HRT1_9POAL</name>
<organism evidence="2 3">
    <name type="scientific">Rhynchospora breviuscula</name>
    <dbReference type="NCBI Taxonomy" id="2022672"/>
    <lineage>
        <taxon>Eukaryota</taxon>
        <taxon>Viridiplantae</taxon>
        <taxon>Streptophyta</taxon>
        <taxon>Embryophyta</taxon>
        <taxon>Tracheophyta</taxon>
        <taxon>Spermatophyta</taxon>
        <taxon>Magnoliopsida</taxon>
        <taxon>Liliopsida</taxon>
        <taxon>Poales</taxon>
        <taxon>Cyperaceae</taxon>
        <taxon>Cyperoideae</taxon>
        <taxon>Rhynchosporeae</taxon>
        <taxon>Rhynchospora</taxon>
    </lineage>
</organism>
<evidence type="ECO:0000256" key="1">
    <source>
        <dbReference type="SAM" id="Phobius"/>
    </source>
</evidence>
<reference evidence="2" key="1">
    <citation type="journal article" date="2022" name="Cell">
        <title>Repeat-based holocentromeres influence genome architecture and karyotype evolution.</title>
        <authorList>
            <person name="Hofstatter P.G."/>
            <person name="Thangavel G."/>
            <person name="Lux T."/>
            <person name="Neumann P."/>
            <person name="Vondrak T."/>
            <person name="Novak P."/>
            <person name="Zhang M."/>
            <person name="Costa L."/>
            <person name="Castellani M."/>
            <person name="Scott A."/>
            <person name="Toegelov H."/>
            <person name="Fuchs J."/>
            <person name="Mata-Sucre Y."/>
            <person name="Dias Y."/>
            <person name="Vanzela A.L.L."/>
            <person name="Huettel B."/>
            <person name="Almeida C.C.S."/>
            <person name="Simkova H."/>
            <person name="Souza G."/>
            <person name="Pedrosa-Harand A."/>
            <person name="Macas J."/>
            <person name="Mayer K.F.X."/>
            <person name="Houben A."/>
            <person name="Marques A."/>
        </authorList>
    </citation>
    <scope>NUCLEOTIDE SEQUENCE</scope>
    <source>
        <strain evidence="2">RhyBre1mFocal</strain>
    </source>
</reference>
<dbReference type="Gene3D" id="3.90.550.50">
    <property type="match status" value="1"/>
</dbReference>
<dbReference type="Proteomes" id="UP001151287">
    <property type="component" value="Unassembled WGS sequence"/>
</dbReference>